<organism evidence="1 2">
    <name type="scientific">Dendrothele bispora (strain CBS 962.96)</name>
    <dbReference type="NCBI Taxonomy" id="1314807"/>
    <lineage>
        <taxon>Eukaryota</taxon>
        <taxon>Fungi</taxon>
        <taxon>Dikarya</taxon>
        <taxon>Basidiomycota</taxon>
        <taxon>Agaricomycotina</taxon>
        <taxon>Agaricomycetes</taxon>
        <taxon>Agaricomycetidae</taxon>
        <taxon>Agaricales</taxon>
        <taxon>Agaricales incertae sedis</taxon>
        <taxon>Dendrothele</taxon>
    </lineage>
</organism>
<evidence type="ECO:0000313" key="1">
    <source>
        <dbReference type="EMBL" id="THU81052.1"/>
    </source>
</evidence>
<dbReference type="AlphaFoldDB" id="A0A4S8KYD7"/>
<dbReference type="OrthoDB" id="2624269at2759"/>
<protein>
    <submittedName>
        <fullName evidence="1">Uncharacterized protein</fullName>
    </submittedName>
</protein>
<name>A0A4S8KYD7_DENBC</name>
<dbReference type="Proteomes" id="UP000297245">
    <property type="component" value="Unassembled WGS sequence"/>
</dbReference>
<reference evidence="1 2" key="1">
    <citation type="journal article" date="2019" name="Nat. Ecol. Evol.">
        <title>Megaphylogeny resolves global patterns of mushroom evolution.</title>
        <authorList>
            <person name="Varga T."/>
            <person name="Krizsan K."/>
            <person name="Foldi C."/>
            <person name="Dima B."/>
            <person name="Sanchez-Garcia M."/>
            <person name="Sanchez-Ramirez S."/>
            <person name="Szollosi G.J."/>
            <person name="Szarkandi J.G."/>
            <person name="Papp V."/>
            <person name="Albert L."/>
            <person name="Andreopoulos W."/>
            <person name="Angelini C."/>
            <person name="Antonin V."/>
            <person name="Barry K.W."/>
            <person name="Bougher N.L."/>
            <person name="Buchanan P."/>
            <person name="Buyck B."/>
            <person name="Bense V."/>
            <person name="Catcheside P."/>
            <person name="Chovatia M."/>
            <person name="Cooper J."/>
            <person name="Damon W."/>
            <person name="Desjardin D."/>
            <person name="Finy P."/>
            <person name="Geml J."/>
            <person name="Haridas S."/>
            <person name="Hughes K."/>
            <person name="Justo A."/>
            <person name="Karasinski D."/>
            <person name="Kautmanova I."/>
            <person name="Kiss B."/>
            <person name="Kocsube S."/>
            <person name="Kotiranta H."/>
            <person name="LaButti K.M."/>
            <person name="Lechner B.E."/>
            <person name="Liimatainen K."/>
            <person name="Lipzen A."/>
            <person name="Lukacs Z."/>
            <person name="Mihaltcheva S."/>
            <person name="Morgado L.N."/>
            <person name="Niskanen T."/>
            <person name="Noordeloos M.E."/>
            <person name="Ohm R.A."/>
            <person name="Ortiz-Santana B."/>
            <person name="Ovrebo C."/>
            <person name="Racz N."/>
            <person name="Riley R."/>
            <person name="Savchenko A."/>
            <person name="Shiryaev A."/>
            <person name="Soop K."/>
            <person name="Spirin V."/>
            <person name="Szebenyi C."/>
            <person name="Tomsovsky M."/>
            <person name="Tulloss R.E."/>
            <person name="Uehling J."/>
            <person name="Grigoriev I.V."/>
            <person name="Vagvolgyi C."/>
            <person name="Papp T."/>
            <person name="Martin F.M."/>
            <person name="Miettinen O."/>
            <person name="Hibbett D.S."/>
            <person name="Nagy L.G."/>
        </authorList>
    </citation>
    <scope>NUCLEOTIDE SEQUENCE [LARGE SCALE GENOMIC DNA]</scope>
    <source>
        <strain evidence="1 2">CBS 962.96</strain>
    </source>
</reference>
<proteinExistence type="predicted"/>
<accession>A0A4S8KYD7</accession>
<keyword evidence="2" id="KW-1185">Reference proteome</keyword>
<dbReference type="EMBL" id="ML179846">
    <property type="protein sequence ID" value="THU81052.1"/>
    <property type="molecule type" value="Genomic_DNA"/>
</dbReference>
<evidence type="ECO:0000313" key="2">
    <source>
        <dbReference type="Proteomes" id="UP000297245"/>
    </source>
</evidence>
<sequence>MSKRLWSRCSVADCNAVSTVDANPLATIFATDFEKRGLTLVVRLFMERLEDSNVRNLWKKLVQLSLYHTLLHYNHWDEFAAFAEPAEKEGHKSGIHYLFACLDARRQWPISLFPGSASQVATTDLTNIRNLFHDKLYSLKIVQGSSQQSTFRWFESLVSPSPSDPFTKIPECTNFFQLHTQNIWICSGGNDDNAHTRIDRPWKQTVIQSMTPANHEIYGGSFKAWFQNNVNIKTRSLGEFVEKNCWRYRSENYFCHGPSIQISYISEIPEVKVEYYYI</sequence>
<gene>
    <name evidence="1" type="ORF">K435DRAFT_938117</name>
</gene>